<dbReference type="Pfam" id="PF08240">
    <property type="entry name" value="ADH_N"/>
    <property type="match status" value="1"/>
</dbReference>
<dbReference type="SUPFAM" id="SSF51735">
    <property type="entry name" value="NAD(P)-binding Rossmann-fold domains"/>
    <property type="match status" value="1"/>
</dbReference>
<dbReference type="Gene3D" id="3.90.180.10">
    <property type="entry name" value="Medium-chain alcohol dehydrogenases, catalytic domain"/>
    <property type="match status" value="1"/>
</dbReference>
<dbReference type="SMART" id="SM00829">
    <property type="entry name" value="PKS_ER"/>
    <property type="match status" value="1"/>
</dbReference>
<sequence>MSRFLLVVAGIYMVGGAASLMYANKERPVNIPATMRALEQTSLSGPQDMRLITDALVPSPGPGEVLIRVTSAGVNFADISKARGTFLDGPQPPYLAGFEAAGEIVAVGESVTGPLPGARVVGVGTGAFAEYMVLPAAAAMPLPVGWTEQQALGLVVNWPTALAALKPLGGITAGETVLIHAAAGATGQAAVTMAKHYGATVIATASPGKHETVRALGADHVLDSVDGDLVADVLRLTGGAGADLVLESAGGATLDASLAAAKRVTGRVIVYGVAGGEASLTNWELVYKHQVHIIGFNLGVLIQAAPQIFGQVMGELSALITAGVLKPGRPTTYDLADGPKTLTELESRTTTGKLALLP</sequence>
<dbReference type="InterPro" id="IPR051397">
    <property type="entry name" value="Zn-ADH-like_protein"/>
</dbReference>
<proteinExistence type="predicted"/>
<dbReference type="GO" id="GO:0016491">
    <property type="term" value="F:oxidoreductase activity"/>
    <property type="evidence" value="ECO:0007669"/>
    <property type="project" value="InterPro"/>
</dbReference>
<dbReference type="InterPro" id="IPR020843">
    <property type="entry name" value="ER"/>
</dbReference>
<dbReference type="AlphaFoldDB" id="A0A4R2IWK0"/>
<feature type="domain" description="Enoyl reductase (ER)" evidence="1">
    <location>
        <begin position="44"/>
        <end position="356"/>
    </location>
</feature>
<accession>A0A4R2IWK0</accession>
<gene>
    <name evidence="2" type="ORF">EV646_103250</name>
</gene>
<dbReference type="Proteomes" id="UP000295573">
    <property type="component" value="Unassembled WGS sequence"/>
</dbReference>
<name>A0A4R2IWK0_9ACTN</name>
<evidence type="ECO:0000259" key="1">
    <source>
        <dbReference type="SMART" id="SM00829"/>
    </source>
</evidence>
<dbReference type="PANTHER" id="PTHR43677:SF4">
    <property type="entry name" value="QUINONE OXIDOREDUCTASE-LIKE PROTEIN 2"/>
    <property type="match status" value="1"/>
</dbReference>
<dbReference type="EMBL" id="SLWR01000003">
    <property type="protein sequence ID" value="TCO49272.1"/>
    <property type="molecule type" value="Genomic_DNA"/>
</dbReference>
<dbReference type="PANTHER" id="PTHR43677">
    <property type="entry name" value="SHORT-CHAIN DEHYDROGENASE/REDUCTASE"/>
    <property type="match status" value="1"/>
</dbReference>
<dbReference type="Pfam" id="PF00107">
    <property type="entry name" value="ADH_zinc_N"/>
    <property type="match status" value="1"/>
</dbReference>
<dbReference type="InterPro" id="IPR036291">
    <property type="entry name" value="NAD(P)-bd_dom_sf"/>
</dbReference>
<dbReference type="SUPFAM" id="SSF50129">
    <property type="entry name" value="GroES-like"/>
    <property type="match status" value="1"/>
</dbReference>
<reference evidence="2 3" key="1">
    <citation type="journal article" date="2015" name="Stand. Genomic Sci.">
        <title>Genomic Encyclopedia of Bacterial and Archaeal Type Strains, Phase III: the genomes of soil and plant-associated and newly described type strains.</title>
        <authorList>
            <person name="Whitman W.B."/>
            <person name="Woyke T."/>
            <person name="Klenk H.P."/>
            <person name="Zhou Y."/>
            <person name="Lilburn T.G."/>
            <person name="Beck B.J."/>
            <person name="De Vos P."/>
            <person name="Vandamme P."/>
            <person name="Eisen J.A."/>
            <person name="Garrity G."/>
            <person name="Hugenholtz P."/>
            <person name="Kyrpides N.C."/>
        </authorList>
    </citation>
    <scope>NUCLEOTIDE SEQUENCE [LARGE SCALE GENOMIC DNA]</scope>
    <source>
        <strain evidence="2 3">VKM Ac-2541</strain>
    </source>
</reference>
<dbReference type="CDD" id="cd08241">
    <property type="entry name" value="QOR1"/>
    <property type="match status" value="1"/>
</dbReference>
<dbReference type="Gene3D" id="3.40.50.720">
    <property type="entry name" value="NAD(P)-binding Rossmann-like Domain"/>
    <property type="match status" value="1"/>
</dbReference>
<protein>
    <submittedName>
        <fullName evidence="2">NADPH2:quinone reductase</fullName>
    </submittedName>
</protein>
<organism evidence="2 3">
    <name type="scientific">Kribbella antiqua</name>
    <dbReference type="NCBI Taxonomy" id="2512217"/>
    <lineage>
        <taxon>Bacteria</taxon>
        <taxon>Bacillati</taxon>
        <taxon>Actinomycetota</taxon>
        <taxon>Actinomycetes</taxon>
        <taxon>Propionibacteriales</taxon>
        <taxon>Kribbellaceae</taxon>
        <taxon>Kribbella</taxon>
    </lineage>
</organism>
<dbReference type="InterPro" id="IPR013154">
    <property type="entry name" value="ADH-like_N"/>
</dbReference>
<evidence type="ECO:0000313" key="3">
    <source>
        <dbReference type="Proteomes" id="UP000295573"/>
    </source>
</evidence>
<keyword evidence="3" id="KW-1185">Reference proteome</keyword>
<dbReference type="InterPro" id="IPR011032">
    <property type="entry name" value="GroES-like_sf"/>
</dbReference>
<evidence type="ECO:0000313" key="2">
    <source>
        <dbReference type="EMBL" id="TCO49272.1"/>
    </source>
</evidence>
<comment type="caution">
    <text evidence="2">The sequence shown here is derived from an EMBL/GenBank/DDBJ whole genome shotgun (WGS) entry which is preliminary data.</text>
</comment>
<dbReference type="InterPro" id="IPR013149">
    <property type="entry name" value="ADH-like_C"/>
</dbReference>